<feature type="transmembrane region" description="Helical" evidence="1">
    <location>
        <begin position="111"/>
        <end position="129"/>
    </location>
</feature>
<reference evidence="2 3" key="1">
    <citation type="journal article" date="2016" name="Nat. Commun.">
        <title>Thousands of microbial genomes shed light on interconnected biogeochemical processes in an aquifer system.</title>
        <authorList>
            <person name="Anantharaman K."/>
            <person name="Brown C.T."/>
            <person name="Hug L.A."/>
            <person name="Sharon I."/>
            <person name="Castelle C.J."/>
            <person name="Probst A.J."/>
            <person name="Thomas B.C."/>
            <person name="Singh A."/>
            <person name="Wilkins M.J."/>
            <person name="Karaoz U."/>
            <person name="Brodie E.L."/>
            <person name="Williams K.H."/>
            <person name="Hubbard S.S."/>
            <person name="Banfield J.F."/>
        </authorList>
    </citation>
    <scope>NUCLEOTIDE SEQUENCE [LARGE SCALE GENOMIC DNA]</scope>
</reference>
<name>A0A1F5GEJ5_9BACT</name>
<keyword evidence="1" id="KW-0472">Membrane</keyword>
<accession>A0A1F5GEJ5</accession>
<keyword evidence="1" id="KW-0812">Transmembrane</keyword>
<dbReference type="STRING" id="1797716.A3D07_03900"/>
<gene>
    <name evidence="2" type="ORF">A3D07_03900</name>
</gene>
<feature type="transmembrane region" description="Helical" evidence="1">
    <location>
        <begin position="21"/>
        <end position="42"/>
    </location>
</feature>
<organism evidence="2 3">
    <name type="scientific">Candidatus Curtissbacteria bacterium RIFCSPHIGHO2_02_FULL_42_15</name>
    <dbReference type="NCBI Taxonomy" id="1797716"/>
    <lineage>
        <taxon>Bacteria</taxon>
        <taxon>Candidatus Curtissiibacteriota</taxon>
    </lineage>
</organism>
<evidence type="ECO:0000313" key="3">
    <source>
        <dbReference type="Proteomes" id="UP000177124"/>
    </source>
</evidence>
<comment type="caution">
    <text evidence="2">The sequence shown here is derived from an EMBL/GenBank/DDBJ whole genome shotgun (WGS) entry which is preliminary data.</text>
</comment>
<protein>
    <submittedName>
        <fullName evidence="2">Uncharacterized protein</fullName>
    </submittedName>
</protein>
<dbReference type="AlphaFoldDB" id="A0A1F5GEJ5"/>
<feature type="transmembrane region" description="Helical" evidence="1">
    <location>
        <begin position="62"/>
        <end position="82"/>
    </location>
</feature>
<sequence>MKSNLFKNFPLNKIIDPKRGKVLTIMLVLSAIFQVWDFTNILRGNHIKDAIEFNAYVPNWYTPYYIVMWSIYIPILIGIWLWKKWVVYFDITTSILQVFLMLYLFRPLNLLLLIPVYIVFYGVYLWAIFRKWQYFK</sequence>
<dbReference type="EMBL" id="MFBF01000048">
    <property type="protein sequence ID" value="OGD90298.1"/>
    <property type="molecule type" value="Genomic_DNA"/>
</dbReference>
<keyword evidence="1" id="KW-1133">Transmembrane helix</keyword>
<evidence type="ECO:0000313" key="2">
    <source>
        <dbReference type="EMBL" id="OGD90298.1"/>
    </source>
</evidence>
<evidence type="ECO:0000256" key="1">
    <source>
        <dbReference type="SAM" id="Phobius"/>
    </source>
</evidence>
<proteinExistence type="predicted"/>
<dbReference type="Proteomes" id="UP000177124">
    <property type="component" value="Unassembled WGS sequence"/>
</dbReference>
<feature type="transmembrane region" description="Helical" evidence="1">
    <location>
        <begin position="87"/>
        <end position="105"/>
    </location>
</feature>